<dbReference type="SUPFAM" id="SSF50978">
    <property type="entry name" value="WD40 repeat-like"/>
    <property type="match status" value="1"/>
</dbReference>
<sequence length="538" mass="60022">MTALAYSRLFIGSERIIAVLGGHFFVLDSTYVLHPFQGLLSHLGNVIDETRTGEVISKCSLSDSTTEGKSKSKGPIVAAAVNEHTTHLLTVGENKMLSVWELPGLTLVNERELPKRPTGLAFTKDSQTIIVSDKFGDVFSYPFDFVAPEIKPTRDEYSSHENPSGGQLVLGHASPLNAFLLSQDEKYIITADRDEHIRVSWYPRGYNIEMYCLGHRRYVSAIHIPLFARDALISGGGDPSLKIWDWMSGQCTGEIQIWEAVEPFIAVKSDKRRRSEEDDDEGGATQKRKGKGKKSKKRANKKAAQVKKDIEDDGEGEDPQKELRTTKRRWKKGRHDSYYSPQLALFGFQYPAGPIEHFDFGHPVIDFTLDTSARVWVSLDTNKSTPGAELRSDVISVGLVEFNEIGKLVEITEEQPLLKSLNEKAVKDTKEKTLDFYIDLKGMPKWSEPSMQAAAGEGEDDATESISSNPASKSLPRRKEARMKNKRNVLAKMQEVQNEHNAEKGKPGTVRSIEDVESEDVEGRREAKRAKSGVDIGV</sequence>
<proteinExistence type="inferred from homology"/>
<feature type="compositionally biased region" description="Basic residues" evidence="7">
    <location>
        <begin position="286"/>
        <end position="305"/>
    </location>
</feature>
<evidence type="ECO:0000313" key="9">
    <source>
        <dbReference type="Proteomes" id="UP000559027"/>
    </source>
</evidence>
<comment type="function">
    <text evidence="6">Required for the formation of N(7)-methylguanine at position 46 (m7G46) in tRNA. In the complex, it is required to stabilize and induce conformational changes of the catalytic subunit.</text>
</comment>
<comment type="caution">
    <text evidence="8">The sequence shown here is derived from an EMBL/GenBank/DDBJ whole genome shotgun (WGS) entry which is preliminary data.</text>
</comment>
<dbReference type="GO" id="GO:0106004">
    <property type="term" value="P:tRNA (guanine-N7)-methylation"/>
    <property type="evidence" value="ECO:0007669"/>
    <property type="project" value="UniProtKB-UniRule"/>
</dbReference>
<dbReference type="OrthoDB" id="339900at2759"/>
<dbReference type="AlphaFoldDB" id="A0A8H5GBT3"/>
<evidence type="ECO:0000256" key="2">
    <source>
        <dbReference type="ARBA" id="ARBA00022574"/>
    </source>
</evidence>
<reference evidence="8 9" key="1">
    <citation type="journal article" date="2020" name="ISME J.">
        <title>Uncovering the hidden diversity of litter-decomposition mechanisms in mushroom-forming fungi.</title>
        <authorList>
            <person name="Floudas D."/>
            <person name="Bentzer J."/>
            <person name="Ahren D."/>
            <person name="Johansson T."/>
            <person name="Persson P."/>
            <person name="Tunlid A."/>
        </authorList>
    </citation>
    <scope>NUCLEOTIDE SEQUENCE [LARGE SCALE GENOMIC DNA]</scope>
    <source>
        <strain evidence="8 9">CBS 146.42</strain>
    </source>
</reference>
<dbReference type="SMART" id="SM00320">
    <property type="entry name" value="WD40"/>
    <property type="match status" value="3"/>
</dbReference>
<dbReference type="PANTHER" id="PTHR16288">
    <property type="entry name" value="WD40 REPEAT PROTEIN 4"/>
    <property type="match status" value="1"/>
</dbReference>
<keyword evidence="4 6" id="KW-0677">Repeat</keyword>
<name>A0A8H5GBT3_9AGAR</name>
<comment type="pathway">
    <text evidence="6">tRNA modification; N(7)-methylguanine-tRNA biosynthesis.</text>
</comment>
<evidence type="ECO:0008006" key="10">
    <source>
        <dbReference type="Google" id="ProtNLM"/>
    </source>
</evidence>
<feature type="compositionally biased region" description="Basic and acidic residues" evidence="7">
    <location>
        <begin position="497"/>
        <end position="506"/>
    </location>
</feature>
<evidence type="ECO:0000256" key="1">
    <source>
        <dbReference type="ARBA" id="ARBA00004123"/>
    </source>
</evidence>
<gene>
    <name evidence="8" type="ORF">D9756_002260</name>
</gene>
<dbReference type="InterPro" id="IPR028884">
    <property type="entry name" value="Trm82"/>
</dbReference>
<keyword evidence="3 6" id="KW-0819">tRNA processing</keyword>
<evidence type="ECO:0000313" key="8">
    <source>
        <dbReference type="EMBL" id="KAF5361830.1"/>
    </source>
</evidence>
<accession>A0A8H5GBT3</accession>
<keyword evidence="5 6" id="KW-0539">Nucleus</keyword>
<dbReference type="GO" id="GO:0043527">
    <property type="term" value="C:tRNA methyltransferase complex"/>
    <property type="evidence" value="ECO:0007669"/>
    <property type="project" value="TreeGrafter"/>
</dbReference>
<dbReference type="InterPro" id="IPR036322">
    <property type="entry name" value="WD40_repeat_dom_sf"/>
</dbReference>
<dbReference type="EMBL" id="JAACJO010000002">
    <property type="protein sequence ID" value="KAF5361830.1"/>
    <property type="molecule type" value="Genomic_DNA"/>
</dbReference>
<organism evidence="8 9">
    <name type="scientific">Leucocoprinus leucothites</name>
    <dbReference type="NCBI Taxonomy" id="201217"/>
    <lineage>
        <taxon>Eukaryota</taxon>
        <taxon>Fungi</taxon>
        <taxon>Dikarya</taxon>
        <taxon>Basidiomycota</taxon>
        <taxon>Agaricomycotina</taxon>
        <taxon>Agaricomycetes</taxon>
        <taxon>Agaricomycetidae</taxon>
        <taxon>Agaricales</taxon>
        <taxon>Agaricineae</taxon>
        <taxon>Agaricaceae</taxon>
        <taxon>Leucocoprinus</taxon>
    </lineage>
</organism>
<feature type="region of interest" description="Disordered" evidence="7">
    <location>
        <begin position="448"/>
        <end position="538"/>
    </location>
</feature>
<dbReference type="PANTHER" id="PTHR16288:SF0">
    <property type="entry name" value="TRNA (GUANINE-N(7)-)-METHYLTRANSFERASE NON-CATALYTIC SUBUNIT WDR4"/>
    <property type="match status" value="1"/>
</dbReference>
<evidence type="ECO:0000256" key="3">
    <source>
        <dbReference type="ARBA" id="ARBA00022694"/>
    </source>
</evidence>
<dbReference type="InterPro" id="IPR015943">
    <property type="entry name" value="WD40/YVTN_repeat-like_dom_sf"/>
</dbReference>
<keyword evidence="2 6" id="KW-0853">WD repeat</keyword>
<feature type="compositionally biased region" description="Basic residues" evidence="7">
    <location>
        <begin position="475"/>
        <end position="489"/>
    </location>
</feature>
<evidence type="ECO:0000256" key="4">
    <source>
        <dbReference type="ARBA" id="ARBA00022737"/>
    </source>
</evidence>
<dbReference type="InterPro" id="IPR001680">
    <property type="entry name" value="WD40_rpt"/>
</dbReference>
<keyword evidence="9" id="KW-1185">Reference proteome</keyword>
<dbReference type="HAMAP" id="MF_03056">
    <property type="entry name" value="TRM82"/>
    <property type="match status" value="1"/>
</dbReference>
<evidence type="ECO:0000256" key="7">
    <source>
        <dbReference type="SAM" id="MobiDB-lite"/>
    </source>
</evidence>
<dbReference type="Gene3D" id="2.130.10.10">
    <property type="entry name" value="YVTN repeat-like/Quinoprotein amine dehydrogenase"/>
    <property type="match status" value="1"/>
</dbReference>
<comment type="similarity">
    <text evidence="6">Belongs to the WD repeat TRM82 family.</text>
</comment>
<feature type="region of interest" description="Disordered" evidence="7">
    <location>
        <begin position="270"/>
        <end position="331"/>
    </location>
</feature>
<dbReference type="UniPathway" id="UPA00989"/>
<comment type="subcellular location">
    <subcellularLocation>
        <location evidence="1 6">Nucleus</location>
    </subcellularLocation>
</comment>
<dbReference type="GO" id="GO:0005829">
    <property type="term" value="C:cytosol"/>
    <property type="evidence" value="ECO:0007669"/>
    <property type="project" value="TreeGrafter"/>
</dbReference>
<evidence type="ECO:0000256" key="6">
    <source>
        <dbReference type="HAMAP-Rule" id="MF_03056"/>
    </source>
</evidence>
<dbReference type="GO" id="GO:0005634">
    <property type="term" value="C:nucleus"/>
    <property type="evidence" value="ECO:0007669"/>
    <property type="project" value="UniProtKB-SubCell"/>
</dbReference>
<protein>
    <recommendedName>
        <fullName evidence="10">Transfer RNA methyltransferase 82</fullName>
    </recommendedName>
</protein>
<dbReference type="Proteomes" id="UP000559027">
    <property type="component" value="Unassembled WGS sequence"/>
</dbReference>
<evidence type="ECO:0000256" key="5">
    <source>
        <dbReference type="ARBA" id="ARBA00023242"/>
    </source>
</evidence>